<accession>A0A3E3E013</accession>
<keyword evidence="1" id="KW-0812">Transmembrane</keyword>
<organism evidence="3 4">
    <name type="scientific">Thomasclavelia ramosa</name>
    <dbReference type="NCBI Taxonomy" id="1547"/>
    <lineage>
        <taxon>Bacteria</taxon>
        <taxon>Bacillati</taxon>
        <taxon>Bacillota</taxon>
        <taxon>Erysipelotrichia</taxon>
        <taxon>Erysipelotrichales</taxon>
        <taxon>Coprobacillaceae</taxon>
        <taxon>Thomasclavelia</taxon>
    </lineage>
</organism>
<keyword evidence="1" id="KW-1133">Transmembrane helix</keyword>
<dbReference type="InterPro" id="IPR003675">
    <property type="entry name" value="Rce1/LyrA-like_dom"/>
</dbReference>
<dbReference type="GO" id="GO:0008237">
    <property type="term" value="F:metallopeptidase activity"/>
    <property type="evidence" value="ECO:0007669"/>
    <property type="project" value="UniProtKB-KW"/>
</dbReference>
<feature type="transmembrane region" description="Helical" evidence="1">
    <location>
        <begin position="165"/>
        <end position="185"/>
    </location>
</feature>
<feature type="transmembrane region" description="Helical" evidence="1">
    <location>
        <begin position="89"/>
        <end position="108"/>
    </location>
</feature>
<evidence type="ECO:0000259" key="2">
    <source>
        <dbReference type="Pfam" id="PF02517"/>
    </source>
</evidence>
<dbReference type="RefSeq" id="WP_117582786.1">
    <property type="nucleotide sequence ID" value="NZ_QUSL01000098.1"/>
</dbReference>
<keyword evidence="3" id="KW-0378">Hydrolase</keyword>
<feature type="transmembrane region" description="Helical" evidence="1">
    <location>
        <begin position="132"/>
        <end position="153"/>
    </location>
</feature>
<dbReference type="PANTHER" id="PTHR36435:SF1">
    <property type="entry name" value="CAAX AMINO TERMINAL PROTEASE FAMILY PROTEIN"/>
    <property type="match status" value="1"/>
</dbReference>
<protein>
    <submittedName>
        <fullName evidence="3">CPBP family intramembrane metalloprotease</fullName>
    </submittedName>
</protein>
<name>A0A3E3E013_9FIRM</name>
<sequence length="234" mass="26841">MISKKKANYMVTNYTMTKGFSILCKALIIYILFYFIIGAVLISVVPDDLSVYLRLTVTCITFIGMIFISKDYFKNKFANDSMDVMDNSLKLAIISFALVMVNSFLTYINESMITASTYNNDLIKNIYTDSPVILGIISIALLPFIEEIFFKYVLFKNTDCLKKHWIIKTLIIGLLFASVHCASEVIKLDITAFICMFNYFIFYVATNIIYHKKENLMMVVIIHMLINICAVVLM</sequence>
<keyword evidence="3" id="KW-0482">Metalloprotease</keyword>
<dbReference type="Pfam" id="PF02517">
    <property type="entry name" value="Rce1-like"/>
    <property type="match status" value="1"/>
</dbReference>
<dbReference type="GO" id="GO:0006508">
    <property type="term" value="P:proteolysis"/>
    <property type="evidence" value="ECO:0007669"/>
    <property type="project" value="UniProtKB-KW"/>
</dbReference>
<keyword evidence="1" id="KW-0472">Membrane</keyword>
<feature type="transmembrane region" description="Helical" evidence="1">
    <location>
        <begin position="216"/>
        <end position="233"/>
    </location>
</feature>
<keyword evidence="3" id="KW-0645">Protease</keyword>
<dbReference type="EMBL" id="QUSL01000098">
    <property type="protein sequence ID" value="RGD74880.1"/>
    <property type="molecule type" value="Genomic_DNA"/>
</dbReference>
<dbReference type="GO" id="GO:0080120">
    <property type="term" value="P:CAAX-box protein maturation"/>
    <property type="evidence" value="ECO:0007669"/>
    <property type="project" value="UniProtKB-ARBA"/>
</dbReference>
<gene>
    <name evidence="3" type="ORF">DXB93_19515</name>
</gene>
<evidence type="ECO:0000313" key="4">
    <source>
        <dbReference type="Proteomes" id="UP000261032"/>
    </source>
</evidence>
<dbReference type="PANTHER" id="PTHR36435">
    <property type="entry name" value="SLR1288 PROTEIN"/>
    <property type="match status" value="1"/>
</dbReference>
<feature type="transmembrane region" description="Helical" evidence="1">
    <location>
        <begin position="51"/>
        <end position="68"/>
    </location>
</feature>
<evidence type="ECO:0000256" key="1">
    <source>
        <dbReference type="SAM" id="Phobius"/>
    </source>
</evidence>
<proteinExistence type="predicted"/>
<dbReference type="Proteomes" id="UP000261032">
    <property type="component" value="Unassembled WGS sequence"/>
</dbReference>
<dbReference type="InterPro" id="IPR052710">
    <property type="entry name" value="CAAX_protease"/>
</dbReference>
<feature type="transmembrane region" description="Helical" evidence="1">
    <location>
        <begin position="191"/>
        <end position="209"/>
    </location>
</feature>
<comment type="caution">
    <text evidence="3">The sequence shown here is derived from an EMBL/GenBank/DDBJ whole genome shotgun (WGS) entry which is preliminary data.</text>
</comment>
<dbReference type="GO" id="GO:0004175">
    <property type="term" value="F:endopeptidase activity"/>
    <property type="evidence" value="ECO:0007669"/>
    <property type="project" value="UniProtKB-ARBA"/>
</dbReference>
<feature type="domain" description="CAAX prenyl protease 2/Lysostaphin resistance protein A-like" evidence="2">
    <location>
        <begin position="131"/>
        <end position="228"/>
    </location>
</feature>
<reference evidence="3 4" key="1">
    <citation type="submission" date="2018-08" db="EMBL/GenBank/DDBJ databases">
        <title>A genome reference for cultivated species of the human gut microbiota.</title>
        <authorList>
            <person name="Zou Y."/>
            <person name="Xue W."/>
            <person name="Luo G."/>
        </authorList>
    </citation>
    <scope>NUCLEOTIDE SEQUENCE [LARGE SCALE GENOMIC DNA]</scope>
    <source>
        <strain evidence="3 4">OM06-4</strain>
    </source>
</reference>
<dbReference type="AlphaFoldDB" id="A0A3E3E013"/>
<feature type="transmembrane region" description="Helical" evidence="1">
    <location>
        <begin position="20"/>
        <end position="45"/>
    </location>
</feature>
<evidence type="ECO:0000313" key="3">
    <source>
        <dbReference type="EMBL" id="RGD74880.1"/>
    </source>
</evidence>